<reference evidence="1 2" key="1">
    <citation type="submission" date="2013-11" db="EMBL/GenBank/DDBJ databases">
        <title>Comparative genomics of Ignicoccus.</title>
        <authorList>
            <person name="Podar M."/>
        </authorList>
    </citation>
    <scope>NUCLEOTIDE SEQUENCE [LARGE SCALE GENOMIC DNA]</scope>
    <source>
        <strain evidence="1 2">DSM 13165</strain>
    </source>
</reference>
<name>A0A0U2WPC2_9CREN</name>
<organism evidence="1 2">
    <name type="scientific">Ignicoccus islandicus DSM 13165</name>
    <dbReference type="NCBI Taxonomy" id="940295"/>
    <lineage>
        <taxon>Archaea</taxon>
        <taxon>Thermoproteota</taxon>
        <taxon>Thermoprotei</taxon>
        <taxon>Desulfurococcales</taxon>
        <taxon>Desulfurococcaceae</taxon>
        <taxon>Ignicoccus</taxon>
    </lineage>
</organism>
<protein>
    <submittedName>
        <fullName evidence="1">Uncharacterized protein</fullName>
    </submittedName>
</protein>
<sequence>MPFISSGKTIGFKRVSPQEYSLLDLIEELSSENFVGRISVDGVLDGSPITIYVEILRNVIIGLEVIYKGRTLRGSEAVDIFQRALVSVEGVAEIIQLDEEKIEVDLRDNPEARVSMPIPSRKSLTFKPSYVHFAAKKSIEKITDFLYMTTRDTCIYIEGLLSGDACNIVLKGDICPDLTRVQMGFGKNEIEVTSLTELSDRLKKLKDKCQLLEIYGSKIA</sequence>
<dbReference type="STRING" id="940295.EYM_07665"/>
<evidence type="ECO:0000313" key="2">
    <source>
        <dbReference type="Proteomes" id="UP000060778"/>
    </source>
</evidence>
<proteinExistence type="predicted"/>
<dbReference type="RefSeq" id="WP_075050487.1">
    <property type="nucleotide sequence ID" value="NZ_CP006867.1"/>
</dbReference>
<dbReference type="EMBL" id="CP006867">
    <property type="protein sequence ID" value="ALU12801.1"/>
    <property type="molecule type" value="Genomic_DNA"/>
</dbReference>
<gene>
    <name evidence="1" type="ORF">EYM_07665</name>
</gene>
<dbReference type="KEGG" id="iis:EYM_07665"/>
<dbReference type="OrthoDB" id="385894at2157"/>
<dbReference type="AlphaFoldDB" id="A0A0U2WPC2"/>
<dbReference type="GeneID" id="30680905"/>
<dbReference type="Proteomes" id="UP000060778">
    <property type="component" value="Chromosome"/>
</dbReference>
<evidence type="ECO:0000313" key="1">
    <source>
        <dbReference type="EMBL" id="ALU12801.1"/>
    </source>
</evidence>
<keyword evidence="2" id="KW-1185">Reference proteome</keyword>
<accession>A0A0U2WPC2</accession>